<dbReference type="NCBIfam" id="TIGR03021">
    <property type="entry name" value="pilP_fam"/>
    <property type="match status" value="1"/>
</dbReference>
<keyword evidence="3" id="KW-1185">Reference proteome</keyword>
<accession>A0A1B7HGD9</accession>
<organism evidence="2 3">
    <name type="scientific">Buttiauxella noackiae ATCC 51607</name>
    <dbReference type="NCBI Taxonomy" id="1354255"/>
    <lineage>
        <taxon>Bacteria</taxon>
        <taxon>Pseudomonadati</taxon>
        <taxon>Pseudomonadota</taxon>
        <taxon>Gammaproteobacteria</taxon>
        <taxon>Enterobacterales</taxon>
        <taxon>Enterobacteriaceae</taxon>
        <taxon>Buttiauxella</taxon>
    </lineage>
</organism>
<keyword evidence="1" id="KW-0732">Signal</keyword>
<dbReference type="EMBL" id="LXEO01000070">
    <property type="protein sequence ID" value="OAT14689.1"/>
    <property type="molecule type" value="Genomic_DNA"/>
</dbReference>
<feature type="chain" id="PRO_5008592920" description="Type IV pilus biogenesis protein PilP" evidence="1">
    <location>
        <begin position="23"/>
        <end position="170"/>
    </location>
</feature>
<proteinExistence type="predicted"/>
<comment type="caution">
    <text evidence="2">The sequence shown here is derived from an EMBL/GenBank/DDBJ whole genome shotgun (WGS) entry which is preliminary data.</text>
</comment>
<reference evidence="2 3" key="1">
    <citation type="submission" date="2016-04" db="EMBL/GenBank/DDBJ databases">
        <title>ATOL: Assembling a taxonomically balanced genome-scale reconstruction of the evolutionary history of the Enterobacteriaceae.</title>
        <authorList>
            <person name="Plunkett G.III."/>
            <person name="Neeno-Eckwall E.C."/>
            <person name="Glasner J.D."/>
            <person name="Perna N.T."/>
        </authorList>
    </citation>
    <scope>NUCLEOTIDE SEQUENCE [LARGE SCALE GENOMIC DNA]</scope>
    <source>
        <strain evidence="2 3">ATCC 51607</strain>
    </source>
</reference>
<dbReference type="PATRIC" id="fig|1354255.3.peg.4505"/>
<dbReference type="AlphaFoldDB" id="A0A1B7HGD9"/>
<dbReference type="Proteomes" id="UP000078286">
    <property type="component" value="Unassembled WGS sequence"/>
</dbReference>
<dbReference type="RefSeq" id="WP_064556390.1">
    <property type="nucleotide sequence ID" value="NZ_LXEO01000070.1"/>
</dbReference>
<name>A0A1B7HGD9_9ENTR</name>
<feature type="signal peptide" evidence="1">
    <location>
        <begin position="1"/>
        <end position="22"/>
    </location>
</feature>
<gene>
    <name evidence="2" type="ORF">M979_4375</name>
</gene>
<dbReference type="InterPro" id="IPR022753">
    <property type="entry name" value="T4SS_pilus_biogen_PilP"/>
</dbReference>
<evidence type="ECO:0000256" key="1">
    <source>
        <dbReference type="SAM" id="SignalP"/>
    </source>
</evidence>
<protein>
    <recommendedName>
        <fullName evidence="4">Type IV pilus biogenesis protein PilP</fullName>
    </recommendedName>
</protein>
<evidence type="ECO:0008006" key="4">
    <source>
        <dbReference type="Google" id="ProtNLM"/>
    </source>
</evidence>
<evidence type="ECO:0000313" key="3">
    <source>
        <dbReference type="Proteomes" id="UP000078286"/>
    </source>
</evidence>
<sequence>MHIKPILAVLAGLFFISDVARAQEPEKTGTVVTPSSTATRTWTIHELERIQAETVLYEARAARAKAIISWQQNGNGLDAPVPVIREATDGKKNDTQVVQVTRKDTLPRILEIAGSGNRLKSRMQMADGTVVEVAPGQRLPGTTYTVQQITASGVRLKSDDGTLHSPSFSE</sequence>
<evidence type="ECO:0000313" key="2">
    <source>
        <dbReference type="EMBL" id="OAT14689.1"/>
    </source>
</evidence>